<comment type="caution">
    <text evidence="1">The sequence shown here is derived from an EMBL/GenBank/DDBJ whole genome shotgun (WGS) entry which is preliminary data.</text>
</comment>
<organism evidence="1 2">
    <name type="scientific">Bacteroides ovatus</name>
    <dbReference type="NCBI Taxonomy" id="28116"/>
    <lineage>
        <taxon>Bacteria</taxon>
        <taxon>Pseudomonadati</taxon>
        <taxon>Bacteroidota</taxon>
        <taxon>Bacteroidia</taxon>
        <taxon>Bacteroidales</taxon>
        <taxon>Bacteroidaceae</taxon>
        <taxon>Bacteroides</taxon>
    </lineage>
</organism>
<sequence>MKNILFILSLFIWCGCSSEILFDMDRSENIFTTRTTNLDEYSFGIYGGSWAPYYQYDCKGNVGKIGPAIISYSRVNDSNLELIIPEVLTKPVWVDSISYRNTEYNGMFAVRMHMQNNISSKERSGEIVWQQPGSNKTLSIKIVQEAGINHIMISMKELYSNHPIFTATTTYPVKKDISCRIPYEAYNDGGKYESSASITIPKGETKGTYEMDYNGSPLVFYHGDIKGYKLYEGTISGDGIYNYSFYRYW</sequence>
<protein>
    <submittedName>
        <fullName evidence="1">Uncharacterized protein</fullName>
    </submittedName>
</protein>
<name>A0A6A1XDA5_BACOV</name>
<gene>
    <name evidence="1" type="ORF">F3B53_17835</name>
</gene>
<proteinExistence type="predicted"/>
<dbReference type="PROSITE" id="PS51257">
    <property type="entry name" value="PROKAR_LIPOPROTEIN"/>
    <property type="match status" value="1"/>
</dbReference>
<reference evidence="1 2" key="1">
    <citation type="journal article" date="2019" name="Nat. Med.">
        <title>A library of human gut bacterial isolates paired with longitudinal multiomics data enables mechanistic microbiome research.</title>
        <authorList>
            <person name="Poyet M."/>
            <person name="Groussin M."/>
            <person name="Gibbons S.M."/>
            <person name="Avila-Pacheco J."/>
            <person name="Jiang X."/>
            <person name="Kearney S.M."/>
            <person name="Perrotta A.R."/>
            <person name="Berdy B."/>
            <person name="Zhao S."/>
            <person name="Lieberman T.D."/>
            <person name="Swanson P.K."/>
            <person name="Smith M."/>
            <person name="Roesemann S."/>
            <person name="Alexander J.E."/>
            <person name="Rich S.A."/>
            <person name="Livny J."/>
            <person name="Vlamakis H."/>
            <person name="Clish C."/>
            <person name="Bullock K."/>
            <person name="Deik A."/>
            <person name="Scott J."/>
            <person name="Pierce K.A."/>
            <person name="Xavier R.J."/>
            <person name="Alm E.J."/>
        </authorList>
    </citation>
    <scope>NUCLEOTIDE SEQUENCE [LARGE SCALE GENOMIC DNA]</scope>
    <source>
        <strain evidence="1 2">BIOML-A2</strain>
    </source>
</reference>
<evidence type="ECO:0000313" key="1">
    <source>
        <dbReference type="EMBL" id="KAB1324238.1"/>
    </source>
</evidence>
<dbReference type="AlphaFoldDB" id="A0A6A1XDA5"/>
<accession>A0A6A1XDA5</accession>
<dbReference type="RefSeq" id="WP_258898856.1">
    <property type="nucleotide sequence ID" value="NZ_JAQDRL010000002.1"/>
</dbReference>
<dbReference type="EMBL" id="VWFC01000023">
    <property type="protein sequence ID" value="KAB1324238.1"/>
    <property type="molecule type" value="Genomic_DNA"/>
</dbReference>
<dbReference type="Proteomes" id="UP000375690">
    <property type="component" value="Unassembled WGS sequence"/>
</dbReference>
<evidence type="ECO:0000313" key="2">
    <source>
        <dbReference type="Proteomes" id="UP000375690"/>
    </source>
</evidence>